<accession>A0A2S4VA35</accession>
<feature type="transmembrane region" description="Helical" evidence="1">
    <location>
        <begin position="18"/>
        <end position="39"/>
    </location>
</feature>
<reference evidence="2" key="1">
    <citation type="submission" date="2017-12" db="EMBL/GenBank/DDBJ databases">
        <title>Gene loss provides genomic basis for host adaptation in cereal stripe rust fungi.</title>
        <authorList>
            <person name="Xia C."/>
        </authorList>
    </citation>
    <scope>NUCLEOTIDE SEQUENCE [LARGE SCALE GENOMIC DNA]</scope>
    <source>
        <strain evidence="2">93-210</strain>
    </source>
</reference>
<keyword evidence="3" id="KW-1185">Reference proteome</keyword>
<keyword evidence="1" id="KW-0812">Transmembrane</keyword>
<keyword evidence="1" id="KW-0472">Membrane</keyword>
<keyword evidence="1" id="KW-1133">Transmembrane helix</keyword>
<evidence type="ECO:0000313" key="3">
    <source>
        <dbReference type="Proteomes" id="UP000239156"/>
    </source>
</evidence>
<evidence type="ECO:0000313" key="2">
    <source>
        <dbReference type="EMBL" id="POW06386.1"/>
    </source>
</evidence>
<protein>
    <submittedName>
        <fullName evidence="2">Uncharacterized protein</fullName>
    </submittedName>
</protein>
<gene>
    <name evidence="2" type="ORF">PSTT_09025</name>
</gene>
<dbReference type="VEuPathDB" id="FungiDB:PSTT_09025"/>
<evidence type="ECO:0000256" key="1">
    <source>
        <dbReference type="SAM" id="Phobius"/>
    </source>
</evidence>
<dbReference type="VEuPathDB" id="FungiDB:PSHT_00527"/>
<feature type="transmembrane region" description="Helical" evidence="1">
    <location>
        <begin position="45"/>
        <end position="66"/>
    </location>
</feature>
<sequence length="118" mass="13330">MLLEREERARRRRKKNKYIYHFTLALLHITIFEVFSSAFQPTSNMRSFLLIIALLAIMNQASAAPYPYMIPSCPQQTGLISISIGNTVPEGCLKSPEEEANMTRVNLQKLAALLGALF</sequence>
<dbReference type="EMBL" id="PKSL01000087">
    <property type="protein sequence ID" value="POW06386.1"/>
    <property type="molecule type" value="Genomic_DNA"/>
</dbReference>
<comment type="caution">
    <text evidence="2">The sequence shown here is derived from an EMBL/GenBank/DDBJ whole genome shotgun (WGS) entry which is preliminary data.</text>
</comment>
<proteinExistence type="predicted"/>
<dbReference type="AlphaFoldDB" id="A0A2S4VA35"/>
<dbReference type="Proteomes" id="UP000239156">
    <property type="component" value="Unassembled WGS sequence"/>
</dbReference>
<organism evidence="2 3">
    <name type="scientific">Puccinia striiformis</name>
    <dbReference type="NCBI Taxonomy" id="27350"/>
    <lineage>
        <taxon>Eukaryota</taxon>
        <taxon>Fungi</taxon>
        <taxon>Dikarya</taxon>
        <taxon>Basidiomycota</taxon>
        <taxon>Pucciniomycotina</taxon>
        <taxon>Pucciniomycetes</taxon>
        <taxon>Pucciniales</taxon>
        <taxon>Pucciniaceae</taxon>
        <taxon>Puccinia</taxon>
    </lineage>
</organism>
<name>A0A2S4VA35_9BASI</name>